<keyword evidence="5 6" id="KW-0472">Membrane</keyword>
<evidence type="ECO:0000256" key="5">
    <source>
        <dbReference type="ARBA" id="ARBA00023136"/>
    </source>
</evidence>
<gene>
    <name evidence="9" type="ORF">T190115A13A_70127</name>
</gene>
<comment type="caution">
    <text evidence="9">The sequence shown here is derived from an EMBL/GenBank/DDBJ whole genome shotgun (WGS) entry which is preliminary data.</text>
</comment>
<dbReference type="PANTHER" id="PTHR30572:SF18">
    <property type="entry name" value="ABC-TYPE MACROLIDE FAMILY EXPORT SYSTEM PERMEASE COMPONENT 2"/>
    <property type="match status" value="1"/>
</dbReference>
<comment type="subcellular location">
    <subcellularLocation>
        <location evidence="1">Cell membrane</location>
        <topology evidence="1">Multi-pass membrane protein</topology>
    </subcellularLocation>
</comment>
<feature type="domain" description="ABC3 transporter permease C-terminal" evidence="7">
    <location>
        <begin position="294"/>
        <end position="401"/>
    </location>
</feature>
<feature type="transmembrane region" description="Helical" evidence="6">
    <location>
        <begin position="21"/>
        <end position="41"/>
    </location>
</feature>
<feature type="domain" description="ABC3 transporter permease C-terminal" evidence="7">
    <location>
        <begin position="678"/>
        <end position="790"/>
    </location>
</feature>
<organism evidence="9 10">
    <name type="scientific">Tenacibaculum vairaonense</name>
    <dbReference type="NCBI Taxonomy" id="3137860"/>
    <lineage>
        <taxon>Bacteria</taxon>
        <taxon>Pseudomonadati</taxon>
        <taxon>Bacteroidota</taxon>
        <taxon>Flavobacteriia</taxon>
        <taxon>Flavobacteriales</taxon>
        <taxon>Flavobacteriaceae</taxon>
        <taxon>Tenacibaculum</taxon>
    </lineage>
</organism>
<dbReference type="Pfam" id="PF02687">
    <property type="entry name" value="FtsX"/>
    <property type="match status" value="2"/>
</dbReference>
<protein>
    <submittedName>
        <fullName evidence="9">ABC transport system permease protein</fullName>
    </submittedName>
</protein>
<accession>A0ABP1FHK5</accession>
<dbReference type="PANTHER" id="PTHR30572">
    <property type="entry name" value="MEMBRANE COMPONENT OF TRANSPORTER-RELATED"/>
    <property type="match status" value="1"/>
</dbReference>
<evidence type="ECO:0000256" key="6">
    <source>
        <dbReference type="SAM" id="Phobius"/>
    </source>
</evidence>
<evidence type="ECO:0000256" key="4">
    <source>
        <dbReference type="ARBA" id="ARBA00022989"/>
    </source>
</evidence>
<dbReference type="RefSeq" id="WP_348739942.1">
    <property type="nucleotide sequence ID" value="NZ_CAXJRC010000044.1"/>
</dbReference>
<keyword evidence="3 6" id="KW-0812">Transmembrane</keyword>
<reference evidence="9 10" key="1">
    <citation type="submission" date="2024-05" db="EMBL/GenBank/DDBJ databases">
        <authorList>
            <person name="Duchaud E."/>
        </authorList>
    </citation>
    <scope>NUCLEOTIDE SEQUENCE [LARGE SCALE GENOMIC DNA]</scope>
    <source>
        <strain evidence="9">Ena-SAMPLE-TAB-13-05-2024-13:56:06:370-140305</strain>
    </source>
</reference>
<keyword evidence="2" id="KW-1003">Cell membrane</keyword>
<feature type="domain" description="MacB-like periplasmic core" evidence="8">
    <location>
        <begin position="20"/>
        <end position="230"/>
    </location>
</feature>
<dbReference type="InterPro" id="IPR003838">
    <property type="entry name" value="ABC3_permease_C"/>
</dbReference>
<evidence type="ECO:0000256" key="3">
    <source>
        <dbReference type="ARBA" id="ARBA00022692"/>
    </source>
</evidence>
<evidence type="ECO:0000259" key="8">
    <source>
        <dbReference type="Pfam" id="PF12704"/>
    </source>
</evidence>
<proteinExistence type="predicted"/>
<dbReference type="EMBL" id="CAXJRC010000044">
    <property type="protein sequence ID" value="CAL2108354.1"/>
    <property type="molecule type" value="Genomic_DNA"/>
</dbReference>
<dbReference type="Proteomes" id="UP001497602">
    <property type="component" value="Unassembled WGS sequence"/>
</dbReference>
<feature type="transmembrane region" description="Helical" evidence="6">
    <location>
        <begin position="338"/>
        <end position="357"/>
    </location>
</feature>
<evidence type="ECO:0000313" key="10">
    <source>
        <dbReference type="Proteomes" id="UP001497602"/>
    </source>
</evidence>
<dbReference type="InterPro" id="IPR050250">
    <property type="entry name" value="Macrolide_Exporter_MacB"/>
</dbReference>
<sequence length="798" mass="91707">MLKVWFKIFYRTSKKNWLNTIINICGLALGLIGLIIVLLYYNEENAYDAWNSNKNIIYKVGHAFPDGQLFDDSTHPEGPKCKEVIPEIEDYFTMPSWYIEDLLETDKRTFYSKKIVYSTPNFFNFFPHPILEGDKNKLLLTRESIVISNKVKTFLFGSQKAVGKTIKFGKKNYIVSGVYKLQKPSTLEPEAIVWETTNKSMLHHWGSFSNHTYYKIKKGSDIQKVEKKILNVFIENNFKEEAQKNGMRLESYMLQYGSQPFLEKLSDFRLKSKGDTGPLEGKGNYFLIVTMLGLSVLIIIISCINFINLSFASASLRGKEVGIKKTLGTSVLNFKIQYVIEVCLQGLLALFIALVAVELISPSFNTYFKTQLSLRNAYLLIKISILTIMICLLIGTLYATYLQKFKTTEVLKGNYSKSKKMILVRNFMLGTQFIISGFFVIGGIVVYSQVKYMHSKDLGFSGKQIVAVKLSSNEKLWNKYQLAKKVFKNEPDILEISTGLETPGNDNDFSNEVKYKNNSIDTKFIPVDYGYFKILKTKMHEGRAFSKKFASDSTNAIILNETAVKRLNISNPIHKKVHVFSKEFTIIGVVKDYHVNGFDKEIRPIFYLHYKSIRWLKNNMNSVQFKLRKGTEANTLAKIERFWKTQLEPKYPFVYHFVDKQFKKTIEKYEQQQTLFFILTIVVIMVALLGLFALATLTIQQKLKEVAIKKALGASIKEIITDLIKNFVKIVIVASIFLIPISYFIMQQWLNNFAYRINMPISPYIIAPIVLIVLVIGVVGIKAYKAAKIDLVKYLKFE</sequence>
<dbReference type="InterPro" id="IPR025857">
    <property type="entry name" value="MacB_PCD"/>
</dbReference>
<feature type="transmembrane region" description="Helical" evidence="6">
    <location>
        <begin position="285"/>
        <end position="307"/>
    </location>
</feature>
<name>A0ABP1FHK5_9FLAO</name>
<feature type="transmembrane region" description="Helical" evidence="6">
    <location>
        <begin position="727"/>
        <end position="745"/>
    </location>
</feature>
<dbReference type="Pfam" id="PF12704">
    <property type="entry name" value="MacB_PCD"/>
    <property type="match status" value="2"/>
</dbReference>
<feature type="transmembrane region" description="Helical" evidence="6">
    <location>
        <begin position="422"/>
        <end position="447"/>
    </location>
</feature>
<evidence type="ECO:0000259" key="7">
    <source>
        <dbReference type="Pfam" id="PF02687"/>
    </source>
</evidence>
<evidence type="ECO:0000256" key="2">
    <source>
        <dbReference type="ARBA" id="ARBA00022475"/>
    </source>
</evidence>
<keyword evidence="10" id="KW-1185">Reference proteome</keyword>
<evidence type="ECO:0000256" key="1">
    <source>
        <dbReference type="ARBA" id="ARBA00004651"/>
    </source>
</evidence>
<feature type="transmembrane region" description="Helical" evidence="6">
    <location>
        <begin position="675"/>
        <end position="699"/>
    </location>
</feature>
<evidence type="ECO:0000313" key="9">
    <source>
        <dbReference type="EMBL" id="CAL2108354.1"/>
    </source>
</evidence>
<feature type="domain" description="MacB-like periplasmic core" evidence="8">
    <location>
        <begin position="512"/>
        <end position="637"/>
    </location>
</feature>
<feature type="transmembrane region" description="Helical" evidence="6">
    <location>
        <begin position="765"/>
        <end position="784"/>
    </location>
</feature>
<keyword evidence="4 6" id="KW-1133">Transmembrane helix</keyword>
<feature type="transmembrane region" description="Helical" evidence="6">
    <location>
        <begin position="377"/>
        <end position="401"/>
    </location>
</feature>